<dbReference type="PANTHER" id="PTHR43537">
    <property type="entry name" value="TRANSCRIPTIONAL REGULATOR, GNTR FAMILY"/>
    <property type="match status" value="1"/>
</dbReference>
<dbReference type="SUPFAM" id="SSF48008">
    <property type="entry name" value="GntR ligand-binding domain-like"/>
    <property type="match status" value="1"/>
</dbReference>
<dbReference type="RefSeq" id="WP_045993010.1">
    <property type="nucleotide sequence ID" value="NZ_CP098827.1"/>
</dbReference>
<keyword evidence="2" id="KW-0238">DNA-binding</keyword>
<dbReference type="SMART" id="SM00345">
    <property type="entry name" value="HTH_GNTR"/>
    <property type="match status" value="1"/>
</dbReference>
<keyword evidence="3" id="KW-0804">Transcription</keyword>
<dbReference type="CDD" id="cd07377">
    <property type="entry name" value="WHTH_GntR"/>
    <property type="match status" value="1"/>
</dbReference>
<dbReference type="EMBL" id="CP098827">
    <property type="protein sequence ID" value="XBO72774.1"/>
    <property type="molecule type" value="Genomic_DNA"/>
</dbReference>
<sequence>MANPRDPSAAPFVVQRNLVDQVVDYLTEAILASRFAPGERLSEAGLAAELGISRAPVREAARLMESRGLLVSRPRRGFFVRTLDVAELSDVFDLRIGLERHAFERVMTRFDAAIEQRLHRQISRLCEVAAGDDEGLKIEEDLAFHRLVFELADNARLARAFDDLSFELRLCITLITRTHETPESIAASHWRLLEALKSGDPQRCRDEVDYHIGVARDSVIERLADHAGVARG</sequence>
<dbReference type="Pfam" id="PF00392">
    <property type="entry name" value="GntR"/>
    <property type="match status" value="1"/>
</dbReference>
<evidence type="ECO:0000313" key="5">
    <source>
        <dbReference type="EMBL" id="XBO72774.1"/>
    </source>
</evidence>
<dbReference type="Gene3D" id="1.20.120.530">
    <property type="entry name" value="GntR ligand-binding domain-like"/>
    <property type="match status" value="1"/>
</dbReference>
<organism evidence="5">
    <name type="scientific">Halomonas sp. RT37</name>
    <dbReference type="NCBI Taxonomy" id="2950872"/>
    <lineage>
        <taxon>Bacteria</taxon>
        <taxon>Pseudomonadati</taxon>
        <taxon>Pseudomonadota</taxon>
        <taxon>Gammaproteobacteria</taxon>
        <taxon>Oceanospirillales</taxon>
        <taxon>Halomonadaceae</taxon>
        <taxon>Halomonas</taxon>
    </lineage>
</organism>
<dbReference type="SUPFAM" id="SSF46785">
    <property type="entry name" value="Winged helix' DNA-binding domain"/>
    <property type="match status" value="1"/>
</dbReference>
<evidence type="ECO:0000256" key="2">
    <source>
        <dbReference type="ARBA" id="ARBA00023125"/>
    </source>
</evidence>
<evidence type="ECO:0000256" key="3">
    <source>
        <dbReference type="ARBA" id="ARBA00023163"/>
    </source>
</evidence>
<dbReference type="InterPro" id="IPR036390">
    <property type="entry name" value="WH_DNA-bd_sf"/>
</dbReference>
<accession>A0AAU7KMY6</accession>
<gene>
    <name evidence="5" type="ORF">NFG58_08770</name>
</gene>
<dbReference type="InterPro" id="IPR000524">
    <property type="entry name" value="Tscrpt_reg_HTH_GntR"/>
</dbReference>
<dbReference type="InterPro" id="IPR008920">
    <property type="entry name" value="TF_FadR/GntR_C"/>
</dbReference>
<dbReference type="GO" id="GO:0003700">
    <property type="term" value="F:DNA-binding transcription factor activity"/>
    <property type="evidence" value="ECO:0007669"/>
    <property type="project" value="InterPro"/>
</dbReference>
<proteinExistence type="predicted"/>
<dbReference type="AlphaFoldDB" id="A0AAU7KMY6"/>
<dbReference type="GO" id="GO:0003677">
    <property type="term" value="F:DNA binding"/>
    <property type="evidence" value="ECO:0007669"/>
    <property type="project" value="UniProtKB-KW"/>
</dbReference>
<dbReference type="InterPro" id="IPR011711">
    <property type="entry name" value="GntR_C"/>
</dbReference>
<protein>
    <submittedName>
        <fullName evidence="5">GntR family transcriptional regulator</fullName>
    </submittedName>
</protein>
<name>A0AAU7KMY6_9GAMM</name>
<keyword evidence="1" id="KW-0805">Transcription regulation</keyword>
<dbReference type="PROSITE" id="PS50949">
    <property type="entry name" value="HTH_GNTR"/>
    <property type="match status" value="1"/>
</dbReference>
<evidence type="ECO:0000256" key="1">
    <source>
        <dbReference type="ARBA" id="ARBA00023015"/>
    </source>
</evidence>
<dbReference type="Pfam" id="PF07729">
    <property type="entry name" value="FCD"/>
    <property type="match status" value="1"/>
</dbReference>
<feature type="domain" description="HTH gntR-type" evidence="4">
    <location>
        <begin position="16"/>
        <end position="83"/>
    </location>
</feature>
<reference evidence="5" key="1">
    <citation type="submission" date="2022-06" db="EMBL/GenBank/DDBJ databases">
        <title>A novel DMS-producing enzyme.</title>
        <authorList>
            <person name="Zhang Y."/>
        </authorList>
    </citation>
    <scope>NUCLEOTIDE SEQUENCE</scope>
    <source>
        <strain evidence="5">RT37</strain>
    </source>
</reference>
<dbReference type="InterPro" id="IPR036388">
    <property type="entry name" value="WH-like_DNA-bd_sf"/>
</dbReference>
<dbReference type="SMART" id="SM00895">
    <property type="entry name" value="FCD"/>
    <property type="match status" value="1"/>
</dbReference>
<dbReference type="Gene3D" id="1.10.10.10">
    <property type="entry name" value="Winged helix-like DNA-binding domain superfamily/Winged helix DNA-binding domain"/>
    <property type="match status" value="1"/>
</dbReference>
<dbReference type="PANTHER" id="PTHR43537:SF5">
    <property type="entry name" value="UXU OPERON TRANSCRIPTIONAL REGULATOR"/>
    <property type="match status" value="1"/>
</dbReference>
<evidence type="ECO:0000259" key="4">
    <source>
        <dbReference type="PROSITE" id="PS50949"/>
    </source>
</evidence>